<keyword evidence="2" id="KW-1185">Reference proteome</keyword>
<dbReference type="Pfam" id="PF26325">
    <property type="entry name" value="YhjD"/>
    <property type="match status" value="1"/>
</dbReference>
<dbReference type="Proteomes" id="UP001589818">
    <property type="component" value="Unassembled WGS sequence"/>
</dbReference>
<organism evidence="1 2">
    <name type="scientific">Paenibacillus mendelii</name>
    <dbReference type="NCBI Taxonomy" id="206163"/>
    <lineage>
        <taxon>Bacteria</taxon>
        <taxon>Bacillati</taxon>
        <taxon>Bacillota</taxon>
        <taxon>Bacilli</taxon>
        <taxon>Bacillales</taxon>
        <taxon>Paenibacillaceae</taxon>
        <taxon>Paenibacillus</taxon>
    </lineage>
</organism>
<evidence type="ECO:0000313" key="2">
    <source>
        <dbReference type="Proteomes" id="UP001589818"/>
    </source>
</evidence>
<dbReference type="EMBL" id="JBHLVF010000041">
    <property type="protein sequence ID" value="MFC0395264.1"/>
    <property type="molecule type" value="Genomic_DNA"/>
</dbReference>
<evidence type="ECO:0000313" key="1">
    <source>
        <dbReference type="EMBL" id="MFC0395264.1"/>
    </source>
</evidence>
<accession>A0ABV6JIE2</accession>
<comment type="caution">
    <text evidence="1">The sequence shown here is derived from an EMBL/GenBank/DDBJ whole genome shotgun (WGS) entry which is preliminary data.</text>
</comment>
<protein>
    <submittedName>
        <fullName evidence="1">Uncharacterized protein</fullName>
    </submittedName>
</protein>
<reference evidence="1 2" key="1">
    <citation type="submission" date="2024-09" db="EMBL/GenBank/DDBJ databases">
        <authorList>
            <person name="Sun Q."/>
            <person name="Mori K."/>
        </authorList>
    </citation>
    <scope>NUCLEOTIDE SEQUENCE [LARGE SCALE GENOMIC DNA]</scope>
    <source>
        <strain evidence="1 2">CCM 4839</strain>
    </source>
</reference>
<gene>
    <name evidence="1" type="ORF">ACFFJ8_28340</name>
</gene>
<proteinExistence type="predicted"/>
<dbReference type="RefSeq" id="WP_204816384.1">
    <property type="nucleotide sequence ID" value="NZ_JANHOF010000001.1"/>
</dbReference>
<sequence length="164" mass="19344">MSKKLEGNGLWESSRMMLPEHREQLLKLRRESAETPQPNIRKNVPTPEEINLVRDYAILPIILSIIENNRRSIEGSTNSLRKLYVRSASALLDLIHADLARVRKTLRQRNIKVYEEERIDNMISFRFNCRGYEDQFTMIRDIIRAEASVRISKYITILFQKIND</sequence>
<dbReference type="InterPro" id="IPR058600">
    <property type="entry name" value="YhjD-like"/>
</dbReference>
<name>A0ABV6JIE2_9BACL</name>